<evidence type="ECO:0008006" key="12">
    <source>
        <dbReference type="Google" id="ProtNLM"/>
    </source>
</evidence>
<evidence type="ECO:0000313" key="10">
    <source>
        <dbReference type="Ensembl" id="ENSAPLP00020017670.1"/>
    </source>
</evidence>
<reference evidence="10" key="2">
    <citation type="submission" date="2025-08" db="UniProtKB">
        <authorList>
            <consortium name="Ensembl"/>
        </authorList>
    </citation>
    <scope>IDENTIFICATION</scope>
</reference>
<proteinExistence type="inferred from homology"/>
<dbReference type="AlphaFoldDB" id="A0A8B9T9L3"/>
<evidence type="ECO:0000256" key="5">
    <source>
        <dbReference type="ARBA" id="ARBA00022525"/>
    </source>
</evidence>
<evidence type="ECO:0000256" key="1">
    <source>
        <dbReference type="ARBA" id="ARBA00004236"/>
    </source>
</evidence>
<dbReference type="Pfam" id="PF15129">
    <property type="entry name" value="ALKL1_2"/>
    <property type="match status" value="1"/>
</dbReference>
<dbReference type="InterPro" id="IPR029364">
    <property type="entry name" value="ALKL1/2"/>
</dbReference>
<evidence type="ECO:0000313" key="11">
    <source>
        <dbReference type="Proteomes" id="UP000694400"/>
    </source>
</evidence>
<dbReference type="PANTHER" id="PTHR28676">
    <property type="entry name" value="ALK AND LTK LIGAND 2-RELATED"/>
    <property type="match status" value="1"/>
</dbReference>
<dbReference type="Ensembl" id="ENSAPLT00020019083.1">
    <property type="protein sequence ID" value="ENSAPLP00020017670.1"/>
    <property type="gene ID" value="ENSAPLG00020012624.1"/>
</dbReference>
<comment type="subcellular location">
    <subcellularLocation>
        <location evidence="1">Cell membrane</location>
    </subcellularLocation>
    <subcellularLocation>
        <location evidence="2">Secreted</location>
    </subcellularLocation>
</comment>
<evidence type="ECO:0000256" key="4">
    <source>
        <dbReference type="ARBA" id="ARBA00022514"/>
    </source>
</evidence>
<protein>
    <recommendedName>
        <fullName evidence="12">Protein FAM150B</fullName>
    </recommendedName>
</protein>
<evidence type="ECO:0000256" key="9">
    <source>
        <dbReference type="ARBA" id="ARBA00033741"/>
    </source>
</evidence>
<reference evidence="10" key="1">
    <citation type="submission" date="2019-08" db="EMBL/GenBank/DDBJ databases">
        <title>Three high-quality genomes provides insights into domestication of ducks.</title>
        <authorList>
            <person name="Hou Z.C."/>
            <person name="Zhu F."/>
            <person name="Yin Z.T."/>
            <person name="Zhang F."/>
        </authorList>
    </citation>
    <scope>NUCLEOTIDE SEQUENCE [LARGE SCALE GENOMIC DNA]</scope>
</reference>
<dbReference type="GO" id="GO:0005886">
    <property type="term" value="C:plasma membrane"/>
    <property type="evidence" value="ECO:0007669"/>
    <property type="project" value="UniProtKB-SubCell"/>
</dbReference>
<dbReference type="GO" id="GO:0030298">
    <property type="term" value="F:receptor signaling protein tyrosine kinase activator activity"/>
    <property type="evidence" value="ECO:0007669"/>
    <property type="project" value="InterPro"/>
</dbReference>
<dbReference type="GO" id="GO:0005615">
    <property type="term" value="C:extracellular space"/>
    <property type="evidence" value="ECO:0007669"/>
    <property type="project" value="UniProtKB-KW"/>
</dbReference>
<reference evidence="10" key="3">
    <citation type="submission" date="2025-09" db="UniProtKB">
        <authorList>
            <consortium name="Ensembl"/>
        </authorList>
    </citation>
    <scope>IDENTIFICATION</scope>
</reference>
<keyword evidence="3" id="KW-1003">Cell membrane</keyword>
<keyword evidence="7" id="KW-0472">Membrane</keyword>
<organism evidence="10 11">
    <name type="scientific">Anas platyrhynchos</name>
    <name type="common">Mallard</name>
    <name type="synonym">Anas boschas</name>
    <dbReference type="NCBI Taxonomy" id="8839"/>
    <lineage>
        <taxon>Eukaryota</taxon>
        <taxon>Metazoa</taxon>
        <taxon>Chordata</taxon>
        <taxon>Craniata</taxon>
        <taxon>Vertebrata</taxon>
        <taxon>Euteleostomi</taxon>
        <taxon>Archelosauria</taxon>
        <taxon>Archosauria</taxon>
        <taxon>Dinosauria</taxon>
        <taxon>Saurischia</taxon>
        <taxon>Theropoda</taxon>
        <taxon>Coelurosauria</taxon>
        <taxon>Aves</taxon>
        <taxon>Neognathae</taxon>
        <taxon>Galloanserae</taxon>
        <taxon>Anseriformes</taxon>
        <taxon>Anatidae</taxon>
        <taxon>Anatinae</taxon>
        <taxon>Anas</taxon>
    </lineage>
</organism>
<evidence type="ECO:0000256" key="2">
    <source>
        <dbReference type="ARBA" id="ARBA00004613"/>
    </source>
</evidence>
<dbReference type="PANTHER" id="PTHR28676:SF2">
    <property type="entry name" value="ALK AND LTK LIGAND 2"/>
    <property type="match status" value="1"/>
</dbReference>
<keyword evidence="8" id="KW-1015">Disulfide bond</keyword>
<accession>A0A8B9T9L3</accession>
<keyword evidence="4" id="KW-0202">Cytokine</keyword>
<sequence length="120" mass="14128">MTFEKCLTSKVNQIWMEMFSALYLIRGARGMKKAAQAFMHSSYSRVTMLFFCPTEIVPRDLRMKDKFLKHLTGPLYFSPKCSKHFHRLYHNTRDCTIPAYYKRCARLLTRLAVSPMCMEG</sequence>
<dbReference type="GO" id="GO:0070374">
    <property type="term" value="P:positive regulation of ERK1 and ERK2 cascade"/>
    <property type="evidence" value="ECO:0007669"/>
    <property type="project" value="TreeGrafter"/>
</dbReference>
<name>A0A8B9T9L3_ANAPL</name>
<evidence type="ECO:0000256" key="8">
    <source>
        <dbReference type="ARBA" id="ARBA00023157"/>
    </source>
</evidence>
<evidence type="ECO:0000256" key="6">
    <source>
        <dbReference type="ARBA" id="ARBA00022729"/>
    </source>
</evidence>
<evidence type="ECO:0000256" key="7">
    <source>
        <dbReference type="ARBA" id="ARBA00023136"/>
    </source>
</evidence>
<comment type="similarity">
    <text evidence="9">Belongs to the ALKAL family.</text>
</comment>
<evidence type="ECO:0000256" key="3">
    <source>
        <dbReference type="ARBA" id="ARBA00022475"/>
    </source>
</evidence>
<dbReference type="Proteomes" id="UP000694400">
    <property type="component" value="Chromosome 3"/>
</dbReference>
<dbReference type="GO" id="GO:0005125">
    <property type="term" value="F:cytokine activity"/>
    <property type="evidence" value="ECO:0007669"/>
    <property type="project" value="UniProtKB-KW"/>
</dbReference>
<keyword evidence="5" id="KW-0964">Secreted</keyword>
<dbReference type="GO" id="GO:0030971">
    <property type="term" value="F:receptor tyrosine kinase binding"/>
    <property type="evidence" value="ECO:0007669"/>
    <property type="project" value="InterPro"/>
</dbReference>
<keyword evidence="6" id="KW-0732">Signal</keyword>
<dbReference type="GO" id="GO:0070378">
    <property type="term" value="P:positive regulation of ERK5 cascade"/>
    <property type="evidence" value="ECO:0007669"/>
    <property type="project" value="TreeGrafter"/>
</dbReference>